<accession>A0A7I8KZ76</accession>
<dbReference type="OrthoDB" id="912717at2759"/>
<name>A0A7I8KZ76_SPIIN</name>
<reference evidence="1" key="1">
    <citation type="submission" date="2020-02" db="EMBL/GenBank/DDBJ databases">
        <authorList>
            <person name="Scholz U."/>
            <person name="Mascher M."/>
            <person name="Fiebig A."/>
        </authorList>
    </citation>
    <scope>NUCLEOTIDE SEQUENCE</scope>
</reference>
<sequence>MRVIQEYMDKFLMLLLEVPQMDEEDKLYYFMEGL</sequence>
<evidence type="ECO:0000313" key="1">
    <source>
        <dbReference type="EMBL" id="CAA7403127.1"/>
    </source>
</evidence>
<dbReference type="EMBL" id="LR746272">
    <property type="protein sequence ID" value="CAA7403127.1"/>
    <property type="molecule type" value="Genomic_DNA"/>
</dbReference>
<organism evidence="1 2">
    <name type="scientific">Spirodela intermedia</name>
    <name type="common">Intermediate duckweed</name>
    <dbReference type="NCBI Taxonomy" id="51605"/>
    <lineage>
        <taxon>Eukaryota</taxon>
        <taxon>Viridiplantae</taxon>
        <taxon>Streptophyta</taxon>
        <taxon>Embryophyta</taxon>
        <taxon>Tracheophyta</taxon>
        <taxon>Spermatophyta</taxon>
        <taxon>Magnoliopsida</taxon>
        <taxon>Liliopsida</taxon>
        <taxon>Araceae</taxon>
        <taxon>Lemnoideae</taxon>
        <taxon>Spirodela</taxon>
    </lineage>
</organism>
<gene>
    <name evidence="1" type="ORF">SI8410_09013805</name>
</gene>
<protein>
    <submittedName>
        <fullName evidence="1">Uncharacterized protein</fullName>
    </submittedName>
</protein>
<proteinExistence type="predicted"/>
<evidence type="ECO:0000313" key="2">
    <source>
        <dbReference type="Proteomes" id="UP000663760"/>
    </source>
</evidence>
<dbReference type="Proteomes" id="UP000663760">
    <property type="component" value="Chromosome 9"/>
</dbReference>
<keyword evidence="2" id="KW-1185">Reference proteome</keyword>
<dbReference type="AlphaFoldDB" id="A0A7I8KZ76"/>